<comment type="similarity">
    <text evidence="2 6">Belongs to the plant self-incompatibility (S1) protein family.</text>
</comment>
<keyword evidence="3 6" id="KW-0713">Self-incompatibility</keyword>
<dbReference type="PANTHER" id="PTHR31232:SF18">
    <property type="entry name" value="S-PROTEIN HOMOLOG"/>
    <property type="match status" value="1"/>
</dbReference>
<evidence type="ECO:0000313" key="8">
    <source>
        <dbReference type="EMBL" id="CAK9201230.1"/>
    </source>
</evidence>
<evidence type="ECO:0000256" key="6">
    <source>
        <dbReference type="RuleBase" id="RU367044"/>
    </source>
</evidence>
<evidence type="ECO:0000256" key="1">
    <source>
        <dbReference type="ARBA" id="ARBA00004613"/>
    </source>
</evidence>
<organism evidence="8 9">
    <name type="scientific">Sphagnum troendelagicum</name>
    <dbReference type="NCBI Taxonomy" id="128251"/>
    <lineage>
        <taxon>Eukaryota</taxon>
        <taxon>Viridiplantae</taxon>
        <taxon>Streptophyta</taxon>
        <taxon>Embryophyta</taxon>
        <taxon>Bryophyta</taxon>
        <taxon>Sphagnophytina</taxon>
        <taxon>Sphagnopsida</taxon>
        <taxon>Sphagnales</taxon>
        <taxon>Sphagnaceae</taxon>
        <taxon>Sphagnum</taxon>
    </lineage>
</organism>
<keyword evidence="7" id="KW-0472">Membrane</keyword>
<evidence type="ECO:0000256" key="4">
    <source>
        <dbReference type="ARBA" id="ARBA00022525"/>
    </source>
</evidence>
<keyword evidence="4 6" id="KW-0964">Secreted</keyword>
<dbReference type="InterPro" id="IPR010264">
    <property type="entry name" value="Self-incomp_S1"/>
</dbReference>
<keyword evidence="7" id="KW-0812">Transmembrane</keyword>
<feature type="transmembrane region" description="Helical" evidence="7">
    <location>
        <begin position="12"/>
        <end position="30"/>
    </location>
</feature>
<reference evidence="8" key="1">
    <citation type="submission" date="2024-02" db="EMBL/GenBank/DDBJ databases">
        <authorList>
            <consortium name="ELIXIR-Norway"/>
            <consortium name="Elixir Norway"/>
        </authorList>
    </citation>
    <scope>NUCLEOTIDE SEQUENCE</scope>
</reference>
<evidence type="ECO:0000256" key="3">
    <source>
        <dbReference type="ARBA" id="ARBA00022471"/>
    </source>
</evidence>
<evidence type="ECO:0000256" key="7">
    <source>
        <dbReference type="SAM" id="Phobius"/>
    </source>
</evidence>
<gene>
    <name evidence="8" type="ORF">CSSPTR1EN2_LOCUS5803</name>
</gene>
<accession>A0ABP0TP86</accession>
<protein>
    <recommendedName>
        <fullName evidence="6">S-protein homolog</fullName>
    </recommendedName>
</protein>
<comment type="subcellular location">
    <subcellularLocation>
        <location evidence="1 6">Secreted</location>
    </subcellularLocation>
</comment>
<evidence type="ECO:0000256" key="5">
    <source>
        <dbReference type="ARBA" id="ARBA00022729"/>
    </source>
</evidence>
<proteinExistence type="inferred from homology"/>
<dbReference type="Proteomes" id="UP001497512">
    <property type="component" value="Chromosome 13"/>
</dbReference>
<evidence type="ECO:0000313" key="9">
    <source>
        <dbReference type="Proteomes" id="UP001497512"/>
    </source>
</evidence>
<keyword evidence="7" id="KW-1133">Transmembrane helix</keyword>
<name>A0ABP0TP86_9BRYO</name>
<keyword evidence="9" id="KW-1185">Reference proteome</keyword>
<dbReference type="EMBL" id="OZ019905">
    <property type="protein sequence ID" value="CAK9201230.1"/>
    <property type="molecule type" value="Genomic_DNA"/>
</dbReference>
<keyword evidence="5" id="KW-0732">Signal</keyword>
<evidence type="ECO:0000256" key="2">
    <source>
        <dbReference type="ARBA" id="ARBA00005581"/>
    </source>
</evidence>
<dbReference type="Pfam" id="PF05938">
    <property type="entry name" value="Self-incomp_S1"/>
    <property type="match status" value="1"/>
</dbReference>
<sequence>MERIRASWERYDHLWALIIIIFLMANLQMVSAKNQMSVNIVNEVGAPIYVHCKSRDNDLQQQTLLDGQDYGFTFRANIWGTTLFWCGFNWGSYWNIFNVWQDIGPWSFDHRPCRQCLWTVRRDGFYRCEMFGTPVFVHPWNTTVPAPNALVENGTF</sequence>
<dbReference type="PANTHER" id="PTHR31232">
    <property type="match status" value="1"/>
</dbReference>